<proteinExistence type="predicted"/>
<comment type="caution">
    <text evidence="2">The sequence shown here is derived from an EMBL/GenBank/DDBJ whole genome shotgun (WGS) entry which is preliminary data.</text>
</comment>
<sequence>MNVTETLPGTHCKQCNFKVAEVTEGCPSCGSESVEMVDLKQNGIIHSFTVVHVGFGVMADRAPYVLAIVQTEENVKLTTVIEDVTDFHTVKIGDKVRFKNVDPKIGPIFQY</sequence>
<dbReference type="InterPro" id="IPR052513">
    <property type="entry name" value="Thioester_dehydratase-like"/>
</dbReference>
<gene>
    <name evidence="2" type="ORF">EHQ95_00145</name>
</gene>
<name>A0ABY2NU71_9LEPT</name>
<dbReference type="InterPro" id="IPR002878">
    <property type="entry name" value="ChsH2_C"/>
</dbReference>
<dbReference type="Proteomes" id="UP000298112">
    <property type="component" value="Unassembled WGS sequence"/>
</dbReference>
<dbReference type="InterPro" id="IPR012340">
    <property type="entry name" value="NA-bd_OB-fold"/>
</dbReference>
<keyword evidence="3" id="KW-1185">Reference proteome</keyword>
<evidence type="ECO:0000313" key="2">
    <source>
        <dbReference type="EMBL" id="TGM61754.1"/>
    </source>
</evidence>
<evidence type="ECO:0000313" key="3">
    <source>
        <dbReference type="Proteomes" id="UP000298112"/>
    </source>
</evidence>
<dbReference type="Pfam" id="PF01796">
    <property type="entry name" value="OB_ChsH2_C"/>
    <property type="match status" value="1"/>
</dbReference>
<dbReference type="EMBL" id="RQHF01000005">
    <property type="protein sequence ID" value="TGM61754.1"/>
    <property type="molecule type" value="Genomic_DNA"/>
</dbReference>
<evidence type="ECO:0000259" key="1">
    <source>
        <dbReference type="Pfam" id="PF01796"/>
    </source>
</evidence>
<feature type="domain" description="ChsH2 C-terminal OB-fold" evidence="1">
    <location>
        <begin position="37"/>
        <end position="97"/>
    </location>
</feature>
<dbReference type="RefSeq" id="WP_039925703.1">
    <property type="nucleotide sequence ID" value="NZ_RQHF01000005.1"/>
</dbReference>
<dbReference type="PANTHER" id="PTHR34075">
    <property type="entry name" value="BLR3430 PROTEIN"/>
    <property type="match status" value="1"/>
</dbReference>
<dbReference type="PANTHER" id="PTHR34075:SF5">
    <property type="entry name" value="BLR3430 PROTEIN"/>
    <property type="match status" value="1"/>
</dbReference>
<protein>
    <recommendedName>
        <fullName evidence="1">ChsH2 C-terminal OB-fold domain-containing protein</fullName>
    </recommendedName>
</protein>
<dbReference type="SUPFAM" id="SSF50249">
    <property type="entry name" value="Nucleic acid-binding proteins"/>
    <property type="match status" value="1"/>
</dbReference>
<accession>A0ABY2NU71</accession>
<organism evidence="2 3">
    <name type="scientific">Leptospira vanthielii</name>
    <dbReference type="NCBI Taxonomy" id="293085"/>
    <lineage>
        <taxon>Bacteria</taxon>
        <taxon>Pseudomonadati</taxon>
        <taxon>Spirochaetota</taxon>
        <taxon>Spirochaetia</taxon>
        <taxon>Leptospirales</taxon>
        <taxon>Leptospiraceae</taxon>
        <taxon>Leptospira</taxon>
    </lineage>
</organism>
<reference evidence="3" key="1">
    <citation type="journal article" date="2019" name="PLoS Negl. Trop. Dis.">
        <title>Revisiting the worldwide diversity of Leptospira species in the environment.</title>
        <authorList>
            <person name="Vincent A.T."/>
            <person name="Schiettekatte O."/>
            <person name="Bourhy P."/>
            <person name="Veyrier F.J."/>
            <person name="Picardeau M."/>
        </authorList>
    </citation>
    <scope>NUCLEOTIDE SEQUENCE [LARGE SCALE GENOMIC DNA]</scope>
    <source>
        <strain evidence="3">201601955</strain>
    </source>
</reference>